<evidence type="ECO:0000259" key="7">
    <source>
        <dbReference type="Pfam" id="PF01765"/>
    </source>
</evidence>
<comment type="function">
    <text evidence="4">Necessary for protein synthesis in mitochondria. Functions as a ribosome recycling factor in mitochondria.</text>
</comment>
<dbReference type="PANTHER" id="PTHR20982">
    <property type="entry name" value="RIBOSOME RECYCLING FACTOR"/>
    <property type="match status" value="1"/>
</dbReference>
<dbReference type="Gene3D" id="1.10.132.20">
    <property type="entry name" value="Ribosome-recycling factor"/>
    <property type="match status" value="1"/>
</dbReference>
<comment type="similarity">
    <text evidence="1">Belongs to the RRF family.</text>
</comment>
<evidence type="ECO:0000256" key="3">
    <source>
        <dbReference type="ARBA" id="ARBA00022917"/>
    </source>
</evidence>
<accession>A0ABP0EL73</accession>
<dbReference type="SUPFAM" id="SSF55194">
    <property type="entry name" value="Ribosome recycling factor, RRF"/>
    <property type="match status" value="1"/>
</dbReference>
<evidence type="ECO:0000313" key="8">
    <source>
        <dbReference type="EMBL" id="CAK7920895.1"/>
    </source>
</evidence>
<dbReference type="InterPro" id="IPR036191">
    <property type="entry name" value="RRF_sf"/>
</dbReference>
<dbReference type="PANTHER" id="PTHR20982:SF3">
    <property type="entry name" value="MITOCHONDRIAL RIBOSOME RECYCLING FACTOR PSEUDO 1"/>
    <property type="match status" value="1"/>
</dbReference>
<proteinExistence type="inferred from homology"/>
<evidence type="ECO:0000256" key="2">
    <source>
        <dbReference type="ARBA" id="ARBA00020581"/>
    </source>
</evidence>
<evidence type="ECO:0000256" key="1">
    <source>
        <dbReference type="ARBA" id="ARBA00005912"/>
    </source>
</evidence>
<evidence type="ECO:0000256" key="6">
    <source>
        <dbReference type="SAM" id="Coils"/>
    </source>
</evidence>
<gene>
    <name evidence="8" type="primary">RRF1</name>
    <name evidence="8" type="ORF">CAAN4_H07778</name>
</gene>
<keyword evidence="6" id="KW-0175">Coiled coil</keyword>
<evidence type="ECO:0000256" key="4">
    <source>
        <dbReference type="ARBA" id="ARBA00024909"/>
    </source>
</evidence>
<reference evidence="8 9" key="1">
    <citation type="submission" date="2024-01" db="EMBL/GenBank/DDBJ databases">
        <authorList>
            <consortium name="Genoscope - CEA"/>
            <person name="William W."/>
        </authorList>
    </citation>
    <scope>NUCLEOTIDE SEQUENCE [LARGE SCALE GENOMIC DNA]</scope>
    <source>
        <strain evidence="8 9">29B2s-10</strain>
    </source>
</reference>
<dbReference type="Pfam" id="PF01765">
    <property type="entry name" value="RRF"/>
    <property type="match status" value="1"/>
</dbReference>
<protein>
    <recommendedName>
        <fullName evidence="2">Ribosome-recycling factor, mitochondrial</fullName>
    </recommendedName>
    <alternativeName>
        <fullName evidence="5">Ribosome-releasing factor, mitochondrial</fullName>
    </alternativeName>
</protein>
<dbReference type="InterPro" id="IPR002661">
    <property type="entry name" value="Ribosome_recyc_fac"/>
</dbReference>
<sequence>MLLRNVLTRSITCATRVPRSSFITPARSFQISSFVLAKNKKNSSKGSSKKGKNEDVEQAIDPDANTLALDFDAIKSKFEAVVEEFNKHATEARLGKTNPNIFDKLKVEVDDSHLPFTSVAQTTIKGGRNFLITVYDPAHTQSVINAVLGSDLNMNPIKDPANKQMLKVPVPPPTVESRKEASKHLKVIFENLKNGKSGSLSKVRADVRKDIDKQSKKKKNLSDQENALVKEFDNLHKDFTTKLSDAFKAAEKTLSK</sequence>
<organism evidence="8 9">
    <name type="scientific">[Candida] anglica</name>
    <dbReference type="NCBI Taxonomy" id="148631"/>
    <lineage>
        <taxon>Eukaryota</taxon>
        <taxon>Fungi</taxon>
        <taxon>Dikarya</taxon>
        <taxon>Ascomycota</taxon>
        <taxon>Saccharomycotina</taxon>
        <taxon>Pichiomycetes</taxon>
        <taxon>Debaryomycetaceae</taxon>
        <taxon>Kurtzmaniella</taxon>
    </lineage>
</organism>
<evidence type="ECO:0000313" key="9">
    <source>
        <dbReference type="Proteomes" id="UP001497600"/>
    </source>
</evidence>
<dbReference type="EMBL" id="OZ004260">
    <property type="protein sequence ID" value="CAK7920895.1"/>
    <property type="molecule type" value="Genomic_DNA"/>
</dbReference>
<name>A0ABP0EL73_9ASCO</name>
<evidence type="ECO:0000256" key="5">
    <source>
        <dbReference type="ARBA" id="ARBA00033107"/>
    </source>
</evidence>
<keyword evidence="9" id="KW-1185">Reference proteome</keyword>
<dbReference type="InterPro" id="IPR023584">
    <property type="entry name" value="Ribosome_recyc_fac_dom"/>
</dbReference>
<dbReference type="Proteomes" id="UP001497600">
    <property type="component" value="Chromosome H"/>
</dbReference>
<dbReference type="Gene3D" id="3.30.1360.40">
    <property type="match status" value="1"/>
</dbReference>
<keyword evidence="3" id="KW-0648">Protein biosynthesis</keyword>
<feature type="coiled-coil region" evidence="6">
    <location>
        <begin position="204"/>
        <end position="231"/>
    </location>
</feature>
<feature type="domain" description="Ribosome recycling factor" evidence="7">
    <location>
        <begin position="86"/>
        <end position="254"/>
    </location>
</feature>